<dbReference type="EMBL" id="JFKC01000020">
    <property type="protein sequence ID" value="OSQ47301.1"/>
    <property type="molecule type" value="Genomic_DNA"/>
</dbReference>
<dbReference type="InterPro" id="IPR015813">
    <property type="entry name" value="Pyrv/PenolPyrv_kinase-like_dom"/>
</dbReference>
<accession>A0A1X4NHU3</accession>
<comment type="caution">
    <text evidence="5">The sequence shown here is derived from an EMBL/GenBank/DDBJ whole genome shotgun (WGS) entry which is preliminary data.</text>
</comment>
<keyword evidence="2" id="KW-0479">Metal-binding</keyword>
<dbReference type="InterPro" id="IPR050251">
    <property type="entry name" value="HpcH-HpaI_aldolase"/>
</dbReference>
<dbReference type="GO" id="GO:0046872">
    <property type="term" value="F:metal ion binding"/>
    <property type="evidence" value="ECO:0007669"/>
    <property type="project" value="UniProtKB-KW"/>
</dbReference>
<evidence type="ECO:0000256" key="3">
    <source>
        <dbReference type="ARBA" id="ARBA00023239"/>
    </source>
</evidence>
<dbReference type="Pfam" id="PF03328">
    <property type="entry name" value="HpcH_HpaI"/>
    <property type="match status" value="1"/>
</dbReference>
<dbReference type="Gene3D" id="3.20.20.60">
    <property type="entry name" value="Phosphoenolpyruvate-binding domains"/>
    <property type="match status" value="1"/>
</dbReference>
<evidence type="ECO:0000313" key="6">
    <source>
        <dbReference type="Proteomes" id="UP000193926"/>
    </source>
</evidence>
<dbReference type="Proteomes" id="UP000193926">
    <property type="component" value="Unassembled WGS sequence"/>
</dbReference>
<dbReference type="InterPro" id="IPR040442">
    <property type="entry name" value="Pyrv_kinase-like_dom_sf"/>
</dbReference>
<comment type="similarity">
    <text evidence="1">Belongs to the HpcH/HpaI aldolase family.</text>
</comment>
<evidence type="ECO:0000313" key="5">
    <source>
        <dbReference type="EMBL" id="OSQ47301.1"/>
    </source>
</evidence>
<organism evidence="5 6">
    <name type="scientific">Marivita geojedonensis</name>
    <dbReference type="NCBI Taxonomy" id="1123756"/>
    <lineage>
        <taxon>Bacteria</taxon>
        <taxon>Pseudomonadati</taxon>
        <taxon>Pseudomonadota</taxon>
        <taxon>Alphaproteobacteria</taxon>
        <taxon>Rhodobacterales</taxon>
        <taxon>Roseobacteraceae</taxon>
        <taxon>Marivita</taxon>
    </lineage>
</organism>
<dbReference type="RefSeq" id="WP_085640291.1">
    <property type="nucleotide sequence ID" value="NZ_JFKC01000020.1"/>
</dbReference>
<dbReference type="AlphaFoldDB" id="A0A1X4NHU3"/>
<gene>
    <name evidence="5" type="ORF">MGEO_16250</name>
</gene>
<dbReference type="PANTHER" id="PTHR30502:SF0">
    <property type="entry name" value="PHOSPHOENOLPYRUVATE CARBOXYLASE FAMILY PROTEIN"/>
    <property type="match status" value="1"/>
</dbReference>
<keyword evidence="3" id="KW-0456">Lyase</keyword>
<evidence type="ECO:0000256" key="1">
    <source>
        <dbReference type="ARBA" id="ARBA00005568"/>
    </source>
</evidence>
<dbReference type="GO" id="GO:0016832">
    <property type="term" value="F:aldehyde-lyase activity"/>
    <property type="evidence" value="ECO:0007669"/>
    <property type="project" value="TreeGrafter"/>
</dbReference>
<evidence type="ECO:0000256" key="2">
    <source>
        <dbReference type="ARBA" id="ARBA00022723"/>
    </source>
</evidence>
<feature type="domain" description="HpcH/HpaI aldolase/citrate lyase" evidence="4">
    <location>
        <begin position="18"/>
        <end position="219"/>
    </location>
</feature>
<sequence length="256" mass="27117">MQIAGFRQRLVSRVPLAGTFLKTPAYQLIEVLAQSELDFVCLDAEHAPFDRSAIDACCAMGRALDFPVLVRVGDSSAREVLQALDCGAVGIVVPHVDSAAKAADVARAARFGRGGRGFAGSTRWAGYATQSMPDLLARSHEETVVMAQIEEPEGVEACEAIAATEGIDALFLGPADLSVGYGHDSQASDELFSAMERVGKAADAAGKAYVSWVANAQKALEWSSYGMSCFFISSEHSWMRAGATAEARGVHEIGKV</sequence>
<protein>
    <submittedName>
        <fullName evidence="5">Aldolase</fullName>
    </submittedName>
</protein>
<dbReference type="SUPFAM" id="SSF51621">
    <property type="entry name" value="Phosphoenolpyruvate/pyruvate domain"/>
    <property type="match status" value="1"/>
</dbReference>
<dbReference type="OrthoDB" id="9802624at2"/>
<reference evidence="5 6" key="1">
    <citation type="submission" date="2014-03" db="EMBL/GenBank/DDBJ databases">
        <title>The draft genome sequence of Marivita geojedonensis KCTC 23882.</title>
        <authorList>
            <person name="Lai Q."/>
            <person name="Shao Z."/>
        </authorList>
    </citation>
    <scope>NUCLEOTIDE SEQUENCE [LARGE SCALE GENOMIC DNA]</scope>
    <source>
        <strain evidence="5 6">DPG-138</strain>
    </source>
</reference>
<dbReference type="PANTHER" id="PTHR30502">
    <property type="entry name" value="2-KETO-3-DEOXY-L-RHAMNONATE ALDOLASE"/>
    <property type="match status" value="1"/>
</dbReference>
<proteinExistence type="inferred from homology"/>
<dbReference type="InterPro" id="IPR005000">
    <property type="entry name" value="Aldolase/citrate-lyase_domain"/>
</dbReference>
<name>A0A1X4NHU3_9RHOB</name>
<dbReference type="GO" id="GO:0005737">
    <property type="term" value="C:cytoplasm"/>
    <property type="evidence" value="ECO:0007669"/>
    <property type="project" value="TreeGrafter"/>
</dbReference>
<dbReference type="STRING" id="1123756.MGEO_16250"/>
<keyword evidence="6" id="KW-1185">Reference proteome</keyword>
<evidence type="ECO:0000259" key="4">
    <source>
        <dbReference type="Pfam" id="PF03328"/>
    </source>
</evidence>